<accession>A0ABS9BSP9</accession>
<evidence type="ECO:0000313" key="2">
    <source>
        <dbReference type="Proteomes" id="UP001201449"/>
    </source>
</evidence>
<protein>
    <submittedName>
        <fullName evidence="1">Uncharacterized protein</fullName>
    </submittedName>
</protein>
<dbReference type="RefSeq" id="WP_234860475.1">
    <property type="nucleotide sequence ID" value="NZ_JAKEVZ010000003.1"/>
</dbReference>
<evidence type="ECO:0000313" key="1">
    <source>
        <dbReference type="EMBL" id="MCF1750365.1"/>
    </source>
</evidence>
<organism evidence="1 2">
    <name type="scientific">Mariniradius sediminis</name>
    <dbReference type="NCBI Taxonomy" id="2909237"/>
    <lineage>
        <taxon>Bacteria</taxon>
        <taxon>Pseudomonadati</taxon>
        <taxon>Bacteroidota</taxon>
        <taxon>Cytophagia</taxon>
        <taxon>Cytophagales</taxon>
        <taxon>Cyclobacteriaceae</taxon>
        <taxon>Mariniradius</taxon>
    </lineage>
</organism>
<reference evidence="1 2" key="1">
    <citation type="submission" date="2022-01" db="EMBL/GenBank/DDBJ databases">
        <title>Mariniradius saccharolyticus sp. nov., isolated from sediment of a river.</title>
        <authorList>
            <person name="Liu H."/>
        </authorList>
    </citation>
    <scope>NUCLEOTIDE SEQUENCE [LARGE SCALE GENOMIC DNA]</scope>
    <source>
        <strain evidence="1 2">RY-2</strain>
    </source>
</reference>
<dbReference type="Proteomes" id="UP001201449">
    <property type="component" value="Unassembled WGS sequence"/>
</dbReference>
<dbReference type="EMBL" id="JAKEVZ010000003">
    <property type="protein sequence ID" value="MCF1750365.1"/>
    <property type="molecule type" value="Genomic_DNA"/>
</dbReference>
<gene>
    <name evidence="1" type="ORF">L0U89_04715</name>
</gene>
<keyword evidence="2" id="KW-1185">Reference proteome</keyword>
<proteinExistence type="predicted"/>
<comment type="caution">
    <text evidence="1">The sequence shown here is derived from an EMBL/GenBank/DDBJ whole genome shotgun (WGS) entry which is preliminary data.</text>
</comment>
<name>A0ABS9BSP9_9BACT</name>
<sequence length="184" mass="21267">MKNIRILFAVAPLIIWSCGGNESKQSEEAIYFPLKDYIEVKAQDLDSTLVVKEITINGEKERMEKIMGTADWIKELELFTQADINRPSLAKSYETKRSEEYLIHELKPGEKAKIQKIVVRYEDGIIKELSFHAKSENPFYKSETRGAIFNRSTTGNLDHYVLDSYQKVVFMKPNRMVIRASINN</sequence>